<evidence type="ECO:0000313" key="3">
    <source>
        <dbReference type="Proteomes" id="UP000183975"/>
    </source>
</evidence>
<dbReference type="InterPro" id="IPR017946">
    <property type="entry name" value="PLC-like_Pdiesterase_TIM-brl"/>
</dbReference>
<dbReference type="GO" id="GO:0008081">
    <property type="term" value="F:phosphoric diester hydrolase activity"/>
    <property type="evidence" value="ECO:0007669"/>
    <property type="project" value="InterPro"/>
</dbReference>
<accession>A0A1M6MBD1</accession>
<dbReference type="Proteomes" id="UP000183975">
    <property type="component" value="Unassembled WGS sequence"/>
</dbReference>
<dbReference type="GO" id="GO:0006629">
    <property type="term" value="P:lipid metabolic process"/>
    <property type="evidence" value="ECO:0007669"/>
    <property type="project" value="InterPro"/>
</dbReference>
<evidence type="ECO:0000256" key="1">
    <source>
        <dbReference type="SAM" id="SignalP"/>
    </source>
</evidence>
<dbReference type="OrthoDB" id="2033680at2"/>
<dbReference type="EMBL" id="FRAH01000006">
    <property type="protein sequence ID" value="SHJ80808.1"/>
    <property type="molecule type" value="Genomic_DNA"/>
</dbReference>
<evidence type="ECO:0000313" key="2">
    <source>
        <dbReference type="EMBL" id="SHJ80808.1"/>
    </source>
</evidence>
<protein>
    <submittedName>
        <fullName evidence="2">Glycerophosphoryl diester phosphodiesterase</fullName>
    </submittedName>
</protein>
<proteinExistence type="predicted"/>
<dbReference type="SUPFAM" id="SSF51695">
    <property type="entry name" value="PLC-like phosphodiesterases"/>
    <property type="match status" value="1"/>
</dbReference>
<organism evidence="2 3">
    <name type="scientific">Anaerotignum lactatifermentans DSM 14214</name>
    <dbReference type="NCBI Taxonomy" id="1121323"/>
    <lineage>
        <taxon>Bacteria</taxon>
        <taxon>Bacillati</taxon>
        <taxon>Bacillota</taxon>
        <taxon>Clostridia</taxon>
        <taxon>Lachnospirales</taxon>
        <taxon>Anaerotignaceae</taxon>
        <taxon>Anaerotignum</taxon>
    </lineage>
</organism>
<keyword evidence="3" id="KW-1185">Reference proteome</keyword>
<keyword evidence="1" id="KW-0732">Signal</keyword>
<feature type="chain" id="PRO_5009919479" evidence="1">
    <location>
        <begin position="27"/>
        <end position="421"/>
    </location>
</feature>
<gene>
    <name evidence="2" type="ORF">SAMN02745138_00556</name>
</gene>
<reference evidence="2 3" key="1">
    <citation type="submission" date="2016-11" db="EMBL/GenBank/DDBJ databases">
        <authorList>
            <person name="Jaros S."/>
            <person name="Januszkiewicz K."/>
            <person name="Wedrychowicz H."/>
        </authorList>
    </citation>
    <scope>NUCLEOTIDE SEQUENCE [LARGE SCALE GENOMIC DNA]</scope>
    <source>
        <strain evidence="2 3">DSM 14214</strain>
    </source>
</reference>
<dbReference type="RefSeq" id="WP_072848951.1">
    <property type="nucleotide sequence ID" value="NZ_FRAH01000006.1"/>
</dbReference>
<feature type="signal peptide" evidence="1">
    <location>
        <begin position="1"/>
        <end position="26"/>
    </location>
</feature>
<dbReference type="AlphaFoldDB" id="A0A1M6MBD1"/>
<name>A0A1M6MBD1_9FIRM</name>
<sequence length="421" mass="47056">MKGKRLSAMAVAAMLGVLLVPANAYAANADWTAGNPLIAHALGEYDGKIETNSQEAFISSWENGYRVMEADFIYTSDGALVVRHDFDADGSYYRLEIEPGSNLVMDSNTFQNEKIIYEQTPMTAVDLMYLMTTYTDVYLVTDTKDTDKATVQKQFQDLKNIANNIGHPEILDRIIPQIYNEEMLGWIKEIYDFPQWIYTLYLQTNVDYAETADFCAKNGIGVVTIEKSRLTQSIVDTFQAKDVQVYAHTVNRYLQFEDLLAMGVSGIYTDSIKPYELDWVGLENARKLSVEPVNMGSNNYTLHTVDIMGTKYVKLRDYAAMLSANGGFSAQFDVATNTLALKNSGTFTTLGNELLLKESDRLITKRAENKLTYNGTEVTLTGYTIDGDLYYPLQGMLDLTGHALETKDGVTTVTKAAKTEK</sequence>
<dbReference type="Gene3D" id="3.20.20.190">
    <property type="entry name" value="Phosphatidylinositol (PI) phosphodiesterase"/>
    <property type="match status" value="1"/>
</dbReference>